<reference evidence="1" key="1">
    <citation type="submission" date="2020-11" db="EMBL/GenBank/DDBJ databases">
        <authorList>
            <person name="Tran Van P."/>
        </authorList>
    </citation>
    <scope>NUCLEOTIDE SEQUENCE</scope>
</reference>
<evidence type="ECO:0000313" key="1">
    <source>
        <dbReference type="EMBL" id="CAD7567802.1"/>
    </source>
</evidence>
<protein>
    <submittedName>
        <fullName evidence="1">(California timema) hypothetical protein</fullName>
    </submittedName>
</protein>
<dbReference type="AlphaFoldDB" id="A0A7R9P329"/>
<organism evidence="1">
    <name type="scientific">Timema californicum</name>
    <name type="common">California timema</name>
    <name type="synonym">Walking stick</name>
    <dbReference type="NCBI Taxonomy" id="61474"/>
    <lineage>
        <taxon>Eukaryota</taxon>
        <taxon>Metazoa</taxon>
        <taxon>Ecdysozoa</taxon>
        <taxon>Arthropoda</taxon>
        <taxon>Hexapoda</taxon>
        <taxon>Insecta</taxon>
        <taxon>Pterygota</taxon>
        <taxon>Neoptera</taxon>
        <taxon>Polyneoptera</taxon>
        <taxon>Phasmatodea</taxon>
        <taxon>Timematodea</taxon>
        <taxon>Timematoidea</taxon>
        <taxon>Timematidae</taxon>
        <taxon>Timema</taxon>
    </lineage>
</organism>
<gene>
    <name evidence="1" type="ORF">TCMB3V08_LOCUS584</name>
</gene>
<accession>A0A7R9P329</accession>
<proteinExistence type="predicted"/>
<dbReference type="EMBL" id="OE179157">
    <property type="protein sequence ID" value="CAD7567802.1"/>
    <property type="molecule type" value="Genomic_DNA"/>
</dbReference>
<sequence length="215" mass="24714">MRKHNTTRALAIPPHHPETDILDLSSKIRNEMHYRHVARPANNGQVWTVVERQVVGISQGDGRLSLAYISIFTIITSSNCEYDNLHRCTQDNALCHQTVIRIHIVLTLYQLVRNRVTRIFISIQGTTQKTKVKFRISETEVLGSGSEFNFLHHALPHARSKRSVPHTRRLKVDPLIYLCFQSLEYGYILALEPKLQVTSKPDKTRLTPLFIVANR</sequence>
<name>A0A7R9P329_TIMCA</name>